<feature type="binding site" evidence="7">
    <location>
        <begin position="57"/>
        <end position="66"/>
    </location>
    <ligand>
        <name>substrate</name>
    </ligand>
</feature>
<gene>
    <name evidence="7 10" type="primary">pyrF</name>
    <name evidence="10" type="ORF">NFI88_14890</name>
</gene>
<proteinExistence type="inferred from homology"/>
<dbReference type="InterPro" id="IPR014732">
    <property type="entry name" value="OMPdecase"/>
</dbReference>
<feature type="active site" description="Proton donor" evidence="7">
    <location>
        <position position="59"/>
    </location>
</feature>
<feature type="binding site" evidence="7">
    <location>
        <position position="119"/>
    </location>
    <ligand>
        <name>substrate</name>
    </ligand>
</feature>
<feature type="domain" description="Orotidine 5'-phosphate decarboxylase" evidence="9">
    <location>
        <begin position="3"/>
        <end position="225"/>
    </location>
</feature>
<dbReference type="InterPro" id="IPR013785">
    <property type="entry name" value="Aldolase_TIM"/>
</dbReference>
<evidence type="ECO:0000256" key="4">
    <source>
        <dbReference type="ARBA" id="ARBA00022975"/>
    </source>
</evidence>
<evidence type="ECO:0000256" key="8">
    <source>
        <dbReference type="RuleBase" id="RU000512"/>
    </source>
</evidence>
<dbReference type="EC" id="4.1.1.23" evidence="7"/>
<feature type="binding site" evidence="7">
    <location>
        <position position="210"/>
    </location>
    <ligand>
        <name>substrate</name>
    </ligand>
</feature>
<evidence type="ECO:0000313" key="11">
    <source>
        <dbReference type="Proteomes" id="UP001524547"/>
    </source>
</evidence>
<dbReference type="PANTHER" id="PTHR32119:SF2">
    <property type="entry name" value="OROTIDINE 5'-PHOSPHATE DECARBOXYLASE"/>
    <property type="match status" value="1"/>
</dbReference>
<dbReference type="NCBIfam" id="NF001273">
    <property type="entry name" value="PRK00230.1"/>
    <property type="match status" value="1"/>
</dbReference>
<evidence type="ECO:0000256" key="2">
    <source>
        <dbReference type="ARBA" id="ARBA00004861"/>
    </source>
</evidence>
<feature type="binding site" evidence="7">
    <location>
        <position position="31"/>
    </location>
    <ligand>
        <name>substrate</name>
    </ligand>
</feature>
<dbReference type="Pfam" id="PF00215">
    <property type="entry name" value="OMPdecase"/>
    <property type="match status" value="1"/>
</dbReference>
<evidence type="ECO:0000256" key="5">
    <source>
        <dbReference type="ARBA" id="ARBA00023239"/>
    </source>
</evidence>
<evidence type="ECO:0000256" key="1">
    <source>
        <dbReference type="ARBA" id="ARBA00002356"/>
    </source>
</evidence>
<dbReference type="Gene3D" id="3.20.20.70">
    <property type="entry name" value="Aldolase class I"/>
    <property type="match status" value="1"/>
</dbReference>
<dbReference type="RefSeq" id="WP_422920875.1">
    <property type="nucleotide sequence ID" value="NZ_JAMZEJ010000009.1"/>
</dbReference>
<dbReference type="HAMAP" id="MF_01200_B">
    <property type="entry name" value="OMPdecase_type1_B"/>
    <property type="match status" value="1"/>
</dbReference>
<dbReference type="SUPFAM" id="SSF51366">
    <property type="entry name" value="Ribulose-phoshate binding barrel"/>
    <property type="match status" value="1"/>
</dbReference>
<feature type="binding site" evidence="7">
    <location>
        <position position="189"/>
    </location>
    <ligand>
        <name>substrate</name>
    </ligand>
</feature>
<accession>A0ABT1W0I6</accession>
<dbReference type="SMART" id="SM00934">
    <property type="entry name" value="OMPdecase"/>
    <property type="match status" value="1"/>
</dbReference>
<dbReference type="PANTHER" id="PTHR32119">
    <property type="entry name" value="OROTIDINE 5'-PHOSPHATE DECARBOXYLASE"/>
    <property type="match status" value="1"/>
</dbReference>
<sequence length="230" mass="23735">MTGLILALDTTSPEQAREWVRLAGTACGAVKLGLEFTLARGVSEAVATAGTHRLFLDLKLHDIPNTVRSAVRALAPARPFMLTVHAGGGAAMIAAAREAVEDAFEADARPILLAVTVLTSLDAQGLHEAGVAGGPRQQVLRLGRLAMEHGAHGLVCSPHEVSPLRDALGASPLLVVPGIRPADSAADDQKRVMTPAEARRAGADWIVVGRPITRAADPAAAAAAIAEELA</sequence>
<evidence type="ECO:0000259" key="9">
    <source>
        <dbReference type="SMART" id="SM00934"/>
    </source>
</evidence>
<reference evidence="10 11" key="1">
    <citation type="submission" date="2022-06" db="EMBL/GenBank/DDBJ databases">
        <title>Rhizosaccharibacter gen. nov. sp. nov. KSS12, endophytic bacteria isolated from sugarcane.</title>
        <authorList>
            <person name="Pitiwittayakul N."/>
        </authorList>
    </citation>
    <scope>NUCLEOTIDE SEQUENCE [LARGE SCALE GENOMIC DNA]</scope>
    <source>
        <strain evidence="10 11">KSS12</strain>
    </source>
</reference>
<dbReference type="InterPro" id="IPR047596">
    <property type="entry name" value="OMPdecase_bac"/>
</dbReference>
<comment type="function">
    <text evidence="1 7">Catalyzes the decarboxylation of orotidine 5'-monophosphate (OMP) to uridine 5'-monophosphate (UMP).</text>
</comment>
<feature type="binding site" evidence="7">
    <location>
        <position position="180"/>
    </location>
    <ligand>
        <name>substrate</name>
    </ligand>
</feature>
<keyword evidence="3 7" id="KW-0210">Decarboxylase</keyword>
<dbReference type="InterPro" id="IPR011060">
    <property type="entry name" value="RibuloseP-bd_barrel"/>
</dbReference>
<evidence type="ECO:0000256" key="3">
    <source>
        <dbReference type="ARBA" id="ARBA00022793"/>
    </source>
</evidence>
<comment type="catalytic activity">
    <reaction evidence="6 7 8">
        <text>orotidine 5'-phosphate + H(+) = UMP + CO2</text>
        <dbReference type="Rhea" id="RHEA:11596"/>
        <dbReference type="ChEBI" id="CHEBI:15378"/>
        <dbReference type="ChEBI" id="CHEBI:16526"/>
        <dbReference type="ChEBI" id="CHEBI:57538"/>
        <dbReference type="ChEBI" id="CHEBI:57865"/>
        <dbReference type="EC" id="4.1.1.23"/>
    </reaction>
</comment>
<keyword evidence="4 7" id="KW-0665">Pyrimidine biosynthesis</keyword>
<evidence type="ECO:0000313" key="10">
    <source>
        <dbReference type="EMBL" id="MCQ8242122.1"/>
    </source>
</evidence>
<dbReference type="EMBL" id="JAMZEJ010000009">
    <property type="protein sequence ID" value="MCQ8242122.1"/>
    <property type="molecule type" value="Genomic_DNA"/>
</dbReference>
<comment type="caution">
    <text evidence="10">The sequence shown here is derived from an EMBL/GenBank/DDBJ whole genome shotgun (WGS) entry which is preliminary data.</text>
</comment>
<feature type="binding site" evidence="7">
    <location>
        <position position="9"/>
    </location>
    <ligand>
        <name>substrate</name>
    </ligand>
</feature>
<dbReference type="Proteomes" id="UP001524547">
    <property type="component" value="Unassembled WGS sequence"/>
</dbReference>
<protein>
    <recommendedName>
        <fullName evidence="7">Orotidine 5'-phosphate decarboxylase</fullName>
        <ecNumber evidence="7">4.1.1.23</ecNumber>
    </recommendedName>
    <alternativeName>
        <fullName evidence="7">OMP decarboxylase</fullName>
        <shortName evidence="7">OMPDCase</shortName>
        <shortName evidence="7">OMPdecase</shortName>
    </alternativeName>
</protein>
<comment type="pathway">
    <text evidence="2 7 8">Pyrimidine metabolism; UMP biosynthesis via de novo pathway; UMP from orotate: step 2/2.</text>
</comment>
<evidence type="ECO:0000256" key="7">
    <source>
        <dbReference type="HAMAP-Rule" id="MF_01200"/>
    </source>
</evidence>
<dbReference type="CDD" id="cd04725">
    <property type="entry name" value="OMP_decarboxylase_like"/>
    <property type="match status" value="1"/>
</dbReference>
<evidence type="ECO:0000256" key="6">
    <source>
        <dbReference type="ARBA" id="ARBA00049157"/>
    </source>
</evidence>
<keyword evidence="5 7" id="KW-0456">Lyase</keyword>
<dbReference type="InterPro" id="IPR018089">
    <property type="entry name" value="OMPdecase_AS"/>
</dbReference>
<name>A0ABT1W0I6_9PROT</name>
<keyword evidence="11" id="KW-1185">Reference proteome</keyword>
<dbReference type="PROSITE" id="PS00156">
    <property type="entry name" value="OMPDECASE"/>
    <property type="match status" value="1"/>
</dbReference>
<dbReference type="InterPro" id="IPR001754">
    <property type="entry name" value="OMPdeCOase_dom"/>
</dbReference>
<dbReference type="NCBIfam" id="TIGR01740">
    <property type="entry name" value="pyrF"/>
    <property type="match status" value="1"/>
</dbReference>
<feature type="binding site" evidence="7">
    <location>
        <position position="209"/>
    </location>
    <ligand>
        <name>substrate</name>
    </ligand>
</feature>
<comment type="subunit">
    <text evidence="7">Homodimer.</text>
</comment>
<organism evidence="10 11">
    <name type="scientific">Rhizosaccharibacter radicis</name>
    <dbReference type="NCBI Taxonomy" id="2782605"/>
    <lineage>
        <taxon>Bacteria</taxon>
        <taxon>Pseudomonadati</taxon>
        <taxon>Pseudomonadota</taxon>
        <taxon>Alphaproteobacteria</taxon>
        <taxon>Acetobacterales</taxon>
        <taxon>Acetobacteraceae</taxon>
        <taxon>Rhizosaccharibacter</taxon>
    </lineage>
</organism>
<dbReference type="GO" id="GO:0004590">
    <property type="term" value="F:orotidine-5'-phosphate decarboxylase activity"/>
    <property type="evidence" value="ECO:0007669"/>
    <property type="project" value="UniProtKB-EC"/>
</dbReference>
<comment type="similarity">
    <text evidence="7">Belongs to the OMP decarboxylase family. Type 1 subfamily.</text>
</comment>